<protein>
    <recommendedName>
        <fullName evidence="2">Dit-like phage tail protein N-terminal domain-containing protein</fullName>
    </recommendedName>
</protein>
<dbReference type="PATRIC" id="fig|1122219.3.peg.2196"/>
<dbReference type="InterPro" id="IPR048494">
    <property type="entry name" value="Dit-like_N"/>
</dbReference>
<dbReference type="RefSeq" id="WP_053078169.1">
    <property type="nucleotide sequence ID" value="NZ_FUXD01000008.1"/>
</dbReference>
<proteinExistence type="predicted"/>
<dbReference type="Proteomes" id="UP000036503">
    <property type="component" value="Unassembled WGS sequence"/>
</dbReference>
<evidence type="ECO:0000256" key="1">
    <source>
        <dbReference type="SAM" id="MobiDB-lite"/>
    </source>
</evidence>
<dbReference type="OrthoDB" id="2474608at2"/>
<evidence type="ECO:0000313" key="4">
    <source>
        <dbReference type="Proteomes" id="UP000036503"/>
    </source>
</evidence>
<dbReference type="EMBL" id="LEKT01000043">
    <property type="protein sequence ID" value="KMO85841.1"/>
    <property type="molecule type" value="Genomic_DNA"/>
</dbReference>
<sequence>MSVISGLTIGSATNLANLISNDTTPSWLDFSKTLAQLTGSYKLVNLTTGLTNLSNFLFRTPKWPIGGVYFDGILRTEHSSRVHPTQYPVQTGVSMTDHAIVMPAELTVEIMMTDAATSTWYSANNTAELVYLALKLINQYSNTITEKPSSIVSVGEGRSAAIWTTLKAMQQSRVPITVETRLQTYNNMIIEDLSAPDDNKTYHALKCTVRLREIIMAGVSETQTSARVAQTTSASTTGNSQSTSVESSSYKKALQNNIASQD</sequence>
<gene>
    <name evidence="3" type="ORF">AB840_11220</name>
</gene>
<feature type="domain" description="Dit-like phage tail protein N-terminal" evidence="2">
    <location>
        <begin position="70"/>
        <end position="224"/>
    </location>
</feature>
<accession>A0A0J6ZLT9</accession>
<dbReference type="AlphaFoldDB" id="A0A0J6ZLT9"/>
<dbReference type="InParanoid" id="A0A0J6ZLT9"/>
<organism evidence="3 4">
    <name type="scientific">Megasphaera cerevisiae DSM 20462</name>
    <dbReference type="NCBI Taxonomy" id="1122219"/>
    <lineage>
        <taxon>Bacteria</taxon>
        <taxon>Bacillati</taxon>
        <taxon>Bacillota</taxon>
        <taxon>Negativicutes</taxon>
        <taxon>Veillonellales</taxon>
        <taxon>Veillonellaceae</taxon>
        <taxon>Megasphaera</taxon>
    </lineage>
</organism>
<reference evidence="3 4" key="1">
    <citation type="submission" date="2015-06" db="EMBL/GenBank/DDBJ databases">
        <title>Draft genome sequence of beer spoilage bacterium Megasphaera cerevisiae type strain 20462.</title>
        <authorList>
            <person name="Kutumbaka K."/>
            <person name="Pasmowitz J."/>
            <person name="Mategko J."/>
            <person name="Reyes D."/>
            <person name="Friedrich A."/>
            <person name="Han S."/>
            <person name="Martens-Habbena W."/>
            <person name="Neal-McKinney J."/>
            <person name="Janagama H.K."/>
            <person name="Nadala C."/>
            <person name="Samadpour M."/>
        </authorList>
    </citation>
    <scope>NUCLEOTIDE SEQUENCE [LARGE SCALE GENOMIC DNA]</scope>
    <source>
        <strain evidence="3 4">DSM 20462</strain>
    </source>
</reference>
<name>A0A0J6ZLT9_9FIRM</name>
<dbReference type="Pfam" id="PF21821">
    <property type="entry name" value="Dit_like"/>
    <property type="match status" value="1"/>
</dbReference>
<keyword evidence="4" id="KW-1185">Reference proteome</keyword>
<feature type="region of interest" description="Disordered" evidence="1">
    <location>
        <begin position="226"/>
        <end position="262"/>
    </location>
</feature>
<evidence type="ECO:0000313" key="3">
    <source>
        <dbReference type="EMBL" id="KMO85841.1"/>
    </source>
</evidence>
<comment type="caution">
    <text evidence="3">The sequence shown here is derived from an EMBL/GenBank/DDBJ whole genome shotgun (WGS) entry which is preliminary data.</text>
</comment>
<evidence type="ECO:0000259" key="2">
    <source>
        <dbReference type="Pfam" id="PF21821"/>
    </source>
</evidence>